<keyword evidence="2" id="KW-0949">S-adenosyl-L-methionine</keyword>
<dbReference type="GO" id="GO:0046872">
    <property type="term" value="F:metal ion binding"/>
    <property type="evidence" value="ECO:0007669"/>
    <property type="project" value="UniProtKB-KW"/>
</dbReference>
<dbReference type="GO" id="GO:0003824">
    <property type="term" value="F:catalytic activity"/>
    <property type="evidence" value="ECO:0007669"/>
    <property type="project" value="InterPro"/>
</dbReference>
<proteinExistence type="predicted"/>
<dbReference type="Pfam" id="PF04055">
    <property type="entry name" value="Radical_SAM"/>
    <property type="match status" value="1"/>
</dbReference>
<dbReference type="InterPro" id="IPR029063">
    <property type="entry name" value="SAM-dependent_MTases_sf"/>
</dbReference>
<dbReference type="InterPro" id="IPR007197">
    <property type="entry name" value="rSAM"/>
</dbReference>
<dbReference type="CDD" id="cd01335">
    <property type="entry name" value="Radical_SAM"/>
    <property type="match status" value="1"/>
</dbReference>
<name>S7TG61_9BACT</name>
<evidence type="ECO:0000259" key="6">
    <source>
        <dbReference type="PROSITE" id="PS51918"/>
    </source>
</evidence>
<organism evidence="7 8">
    <name type="scientific">Alkalidesulfovibrio alkalitolerans DSM 16529</name>
    <dbReference type="NCBI Taxonomy" id="1121439"/>
    <lineage>
        <taxon>Bacteria</taxon>
        <taxon>Pseudomonadati</taxon>
        <taxon>Thermodesulfobacteriota</taxon>
        <taxon>Desulfovibrionia</taxon>
        <taxon>Desulfovibrionales</taxon>
        <taxon>Desulfovibrionaceae</taxon>
        <taxon>Alkalidesulfovibrio</taxon>
    </lineage>
</organism>
<comment type="caution">
    <text evidence="7">The sequence shown here is derived from an EMBL/GenBank/DDBJ whole genome shotgun (WGS) entry which is preliminary data.</text>
</comment>
<evidence type="ECO:0000256" key="1">
    <source>
        <dbReference type="ARBA" id="ARBA00001966"/>
    </source>
</evidence>
<dbReference type="eggNOG" id="COG0535">
    <property type="taxonomic scope" value="Bacteria"/>
</dbReference>
<dbReference type="PANTHER" id="PTHR11228:SF34">
    <property type="entry name" value="TUNGSTEN-CONTAINING ALDEHYDE FERREDOXIN OXIDOREDUCTASE COFACTOR MODIFYING PROTEIN"/>
    <property type="match status" value="1"/>
</dbReference>
<feature type="domain" description="Radical SAM core" evidence="6">
    <location>
        <begin position="110"/>
        <end position="336"/>
    </location>
</feature>
<accession>S7TG61</accession>
<sequence length="578" mass="64831">MATHTVICTAPWRTITLAENRYRPCCRIVAGEYSRFPTTQEELMAHVNSPFMRELRRQVHAKEIGGTICESCVRSGMNEPELYDYRHMADPRLLERIDKTRDAVRRGAEVLNEPPLELGFSFPGVCNIHCKMCTVHSYSKLGKRRIGNVFLDDAKALLSSVGFENVATLRIGGGEPLFNPATLEMMEYAAERMHPETVLSTGTNGKELARRIDLLKRFPNLDMNISVDAVGSAYETIRVGIAWETILENLRLVSETARNFPNWHITTRTVLMRTSLPSLPELVGLFLDHGFKPLFAPIFGDFYDENIYWYSGLLADMDWKAHFAEAIAVAKSRGSDGVAGELAFRLAELRRQIEKGDYGYYRASPTQFRRFADWCERHFAGKRIALFGMTEEIGYFLHYYHSVKTSFTIGAIALLEDIPAQVTGVLGIDRVPPETLADWQGPILVSCDSRSFGRYMDYARDTYPMDRVAVLSSDTVEADVPGVLERVGDAPVVLFGAGGFSAMLLRSTHLSRANIVAFSDNDKAKWGTRFEGKPVVAPALIPEVARDVIVCSRAYEYDIARSLQNAHGDRLAVHTLFS</sequence>
<keyword evidence="8" id="KW-1185">Reference proteome</keyword>
<evidence type="ECO:0000256" key="3">
    <source>
        <dbReference type="ARBA" id="ARBA00022723"/>
    </source>
</evidence>
<dbReference type="Gene3D" id="3.20.20.70">
    <property type="entry name" value="Aldolase class I"/>
    <property type="match status" value="1"/>
</dbReference>
<keyword evidence="3" id="KW-0479">Metal-binding</keyword>
<gene>
    <name evidence="7" type="ORF">dsat_1730</name>
</gene>
<dbReference type="InterPro" id="IPR013785">
    <property type="entry name" value="Aldolase_TIM"/>
</dbReference>
<dbReference type="STRING" id="1121439.dsat_1730"/>
<dbReference type="InterPro" id="IPR058240">
    <property type="entry name" value="rSAM_sf"/>
</dbReference>
<dbReference type="RefSeq" id="WP_020885616.1">
    <property type="nucleotide sequence ID" value="NZ_ATHI01000001.1"/>
</dbReference>
<evidence type="ECO:0000256" key="2">
    <source>
        <dbReference type="ARBA" id="ARBA00022691"/>
    </source>
</evidence>
<dbReference type="EMBL" id="ATHI01000001">
    <property type="protein sequence ID" value="EPR36202.1"/>
    <property type="molecule type" value="Genomic_DNA"/>
</dbReference>
<reference evidence="7 8" key="1">
    <citation type="journal article" date="2013" name="Genome Announc.">
        <title>Draft genome sequences for three mercury-methylating, sulfate-reducing bacteria.</title>
        <authorList>
            <person name="Brown S.D."/>
            <person name="Hurt R.A.Jr."/>
            <person name="Gilmour C.C."/>
            <person name="Elias D.A."/>
        </authorList>
    </citation>
    <scope>NUCLEOTIDE SEQUENCE [LARGE SCALE GENOMIC DNA]</scope>
    <source>
        <strain evidence="7 8">DSM 16529</strain>
    </source>
</reference>
<keyword evidence="4" id="KW-0408">Iron</keyword>
<dbReference type="SUPFAM" id="SSF102114">
    <property type="entry name" value="Radical SAM enzymes"/>
    <property type="match status" value="1"/>
</dbReference>
<dbReference type="GO" id="GO:0051536">
    <property type="term" value="F:iron-sulfur cluster binding"/>
    <property type="evidence" value="ECO:0007669"/>
    <property type="project" value="UniProtKB-KW"/>
</dbReference>
<evidence type="ECO:0000256" key="5">
    <source>
        <dbReference type="ARBA" id="ARBA00023014"/>
    </source>
</evidence>
<dbReference type="Gene3D" id="3.40.50.720">
    <property type="entry name" value="NAD(P)-binding Rossmann-like Domain"/>
    <property type="match status" value="1"/>
</dbReference>
<dbReference type="SFLD" id="SFLDS00029">
    <property type="entry name" value="Radical_SAM"/>
    <property type="match status" value="1"/>
</dbReference>
<dbReference type="InterPro" id="IPR050377">
    <property type="entry name" value="Radical_SAM_PqqE_MftC-like"/>
</dbReference>
<comment type="cofactor">
    <cofactor evidence="1">
        <name>[4Fe-4S] cluster</name>
        <dbReference type="ChEBI" id="CHEBI:49883"/>
    </cofactor>
</comment>
<evidence type="ECO:0000313" key="8">
    <source>
        <dbReference type="Proteomes" id="UP000014975"/>
    </source>
</evidence>
<dbReference type="PANTHER" id="PTHR11228">
    <property type="entry name" value="RADICAL SAM DOMAIN PROTEIN"/>
    <property type="match status" value="1"/>
</dbReference>
<evidence type="ECO:0000313" key="7">
    <source>
        <dbReference type="EMBL" id="EPR36202.1"/>
    </source>
</evidence>
<dbReference type="OrthoDB" id="9772409at2"/>
<dbReference type="AlphaFoldDB" id="S7TG61"/>
<dbReference type="PROSITE" id="PS51918">
    <property type="entry name" value="RADICAL_SAM"/>
    <property type="match status" value="1"/>
</dbReference>
<keyword evidence="5" id="KW-0411">Iron-sulfur</keyword>
<dbReference type="SUPFAM" id="SSF53335">
    <property type="entry name" value="S-adenosyl-L-methionine-dependent methyltransferases"/>
    <property type="match status" value="1"/>
</dbReference>
<evidence type="ECO:0000256" key="4">
    <source>
        <dbReference type="ARBA" id="ARBA00023004"/>
    </source>
</evidence>
<protein>
    <submittedName>
        <fullName evidence="7">Radical SAM domain protein</fullName>
    </submittedName>
</protein>
<dbReference type="Proteomes" id="UP000014975">
    <property type="component" value="Unassembled WGS sequence"/>
</dbReference>
<dbReference type="CDD" id="cd21109">
    <property type="entry name" value="SPASM"/>
    <property type="match status" value="1"/>
</dbReference>
<dbReference type="PATRIC" id="fig|1121439.3.peg.114"/>